<dbReference type="EMBL" id="AP026867">
    <property type="protein sequence ID" value="BDS10823.1"/>
    <property type="molecule type" value="Genomic_DNA"/>
</dbReference>
<dbReference type="Proteomes" id="UP001060919">
    <property type="component" value="Chromosome"/>
</dbReference>
<dbReference type="AlphaFoldDB" id="A0A915YD04"/>
<proteinExistence type="predicted"/>
<sequence length="319" mass="35552">MYPVLPKRSCFYFLLIFLFVQTACEKTSSSSIVISSFAVTQSSNQLEFTFASSGGVVQYYELSYMPTANNTTGESGYKFITNNANSITKEIKELNITTGNLYSFYIRVVGDDNASSEWYGPKTINVDAFCESPYSLSFSNGLSWQTSTNTTTASYHEISYGLSGFQVDSGTIITVNNTWHNSSMVLQQGNVYDFYMRSYCNQTLGWSEWEGPLTHYASNNMNTCIPPSGLKFYVVRNSLSQAVGAECHWDDLGGNSNYEVNMVRNGFAPNYGNIETASSQQTTYMPMVQNTEYDFYVRSVCHDGSKTAWAGPLDVNIGQ</sequence>
<dbReference type="KEGG" id="aup:AsAng_0015320"/>
<evidence type="ECO:0000313" key="3">
    <source>
        <dbReference type="Proteomes" id="UP001060919"/>
    </source>
</evidence>
<feature type="signal peptide" evidence="1">
    <location>
        <begin position="1"/>
        <end position="25"/>
    </location>
</feature>
<feature type="chain" id="PRO_5037112602" description="Fibronectin type-III domain-containing protein" evidence="1">
    <location>
        <begin position="26"/>
        <end position="319"/>
    </location>
</feature>
<accession>A0A915YD04</accession>
<evidence type="ECO:0000256" key="1">
    <source>
        <dbReference type="SAM" id="SignalP"/>
    </source>
</evidence>
<reference evidence="2" key="1">
    <citation type="submission" date="2022-09" db="EMBL/GenBank/DDBJ databases">
        <title>Aureispira anguillicida sp. nov., isolated from Leptocephalus of Japanese eel Anguilla japonica.</title>
        <authorList>
            <person name="Yuasa K."/>
            <person name="Mekata T."/>
            <person name="Ikunari K."/>
        </authorList>
    </citation>
    <scope>NUCLEOTIDE SEQUENCE</scope>
    <source>
        <strain evidence="2">EL160426</strain>
    </source>
</reference>
<keyword evidence="3" id="KW-1185">Reference proteome</keyword>
<protein>
    <recommendedName>
        <fullName evidence="4">Fibronectin type-III domain-containing protein</fullName>
    </recommendedName>
</protein>
<organism evidence="2 3">
    <name type="scientific">Aureispira anguillae</name>
    <dbReference type="NCBI Taxonomy" id="2864201"/>
    <lineage>
        <taxon>Bacteria</taxon>
        <taxon>Pseudomonadati</taxon>
        <taxon>Bacteroidota</taxon>
        <taxon>Saprospiria</taxon>
        <taxon>Saprospirales</taxon>
        <taxon>Saprospiraceae</taxon>
        <taxon>Aureispira</taxon>
    </lineage>
</organism>
<evidence type="ECO:0008006" key="4">
    <source>
        <dbReference type="Google" id="ProtNLM"/>
    </source>
</evidence>
<gene>
    <name evidence="2" type="ORF">AsAng_0015320</name>
</gene>
<dbReference type="RefSeq" id="WP_264792087.1">
    <property type="nucleotide sequence ID" value="NZ_AP026867.1"/>
</dbReference>
<evidence type="ECO:0000313" key="2">
    <source>
        <dbReference type="EMBL" id="BDS10823.1"/>
    </source>
</evidence>
<keyword evidence="1" id="KW-0732">Signal</keyword>
<name>A0A915YD04_9BACT</name>